<organism evidence="2 3">
    <name type="scientific">Corynebacterium pyruviciproducens</name>
    <dbReference type="NCBI Taxonomy" id="598660"/>
    <lineage>
        <taxon>Bacteria</taxon>
        <taxon>Bacillati</taxon>
        <taxon>Actinomycetota</taxon>
        <taxon>Actinomycetes</taxon>
        <taxon>Mycobacteriales</taxon>
        <taxon>Corynebacteriaceae</taxon>
        <taxon>Corynebacterium</taxon>
    </lineage>
</organism>
<evidence type="ECO:0000256" key="1">
    <source>
        <dbReference type="SAM" id="Phobius"/>
    </source>
</evidence>
<keyword evidence="1" id="KW-0812">Transmembrane</keyword>
<dbReference type="KEGG" id="cpyr:CYJ47_10755"/>
<gene>
    <name evidence="2" type="ORF">CYJ47_10755</name>
</gene>
<dbReference type="Proteomes" id="UP000234560">
    <property type="component" value="Chromosome"/>
</dbReference>
<proteinExistence type="predicted"/>
<dbReference type="Pfam" id="PF10724">
    <property type="entry name" value="DUF2516"/>
    <property type="match status" value="1"/>
</dbReference>
<feature type="transmembrane region" description="Helical" evidence="1">
    <location>
        <begin position="49"/>
        <end position="80"/>
    </location>
</feature>
<name>A0AAF0YQT5_9CORY</name>
<feature type="transmembrane region" description="Helical" evidence="1">
    <location>
        <begin position="6"/>
        <end position="28"/>
    </location>
</feature>
<reference evidence="2" key="2">
    <citation type="submission" date="2023-10" db="EMBL/GenBank/DDBJ databases">
        <authorList>
            <person name="Choi B."/>
        </authorList>
    </citation>
    <scope>NUCLEOTIDE SEQUENCE</scope>
    <source>
        <strain evidence="2">UMB0763</strain>
    </source>
</reference>
<protein>
    <submittedName>
        <fullName evidence="2">DUF2516 family protein</fullName>
    </submittedName>
</protein>
<evidence type="ECO:0000313" key="3">
    <source>
        <dbReference type="Proteomes" id="UP000234560"/>
    </source>
</evidence>
<dbReference type="RefSeq" id="WP_016459059.1">
    <property type="nucleotide sequence ID" value="NZ_CAMIHY010000001.1"/>
</dbReference>
<keyword evidence="1" id="KW-0472">Membrane</keyword>
<dbReference type="EMBL" id="CP136958">
    <property type="protein sequence ID" value="WOT01735.1"/>
    <property type="molecule type" value="Genomic_DNA"/>
</dbReference>
<sequence>MALATLIFTRIVQAIFLAVALAGVVGIVQCLMTREDAFPAADRKPKMTWVAILAAATLAQFLFFVPFVGWIGMVVIGIYWCDVRPSIKDVLSY</sequence>
<keyword evidence="1" id="KW-1133">Transmembrane helix</keyword>
<accession>A0AAF0YQT5</accession>
<reference evidence="2" key="1">
    <citation type="submission" date="2017-12" db="EMBL/GenBank/DDBJ databases">
        <authorList>
            <person name="Thomas-White K."/>
            <person name="Wolfe A.J."/>
        </authorList>
    </citation>
    <scope>NUCLEOTIDE SEQUENCE</scope>
    <source>
        <strain evidence="2">UMB0763</strain>
    </source>
</reference>
<dbReference type="InterPro" id="IPR019662">
    <property type="entry name" value="DUF2516"/>
</dbReference>
<dbReference type="AlphaFoldDB" id="A0AAF0YQT5"/>
<evidence type="ECO:0000313" key="2">
    <source>
        <dbReference type="EMBL" id="WOT01735.1"/>
    </source>
</evidence>